<accession>A0A1I5PV76</accession>
<proteinExistence type="predicted"/>
<protein>
    <recommendedName>
        <fullName evidence="5">Secreted protein</fullName>
    </recommendedName>
</protein>
<dbReference type="RefSeq" id="WP_092529176.1">
    <property type="nucleotide sequence ID" value="NZ_FOWW01000002.1"/>
</dbReference>
<evidence type="ECO:0000256" key="1">
    <source>
        <dbReference type="SAM" id="MobiDB-lite"/>
    </source>
</evidence>
<reference evidence="4" key="1">
    <citation type="submission" date="2016-10" db="EMBL/GenBank/DDBJ databases">
        <authorList>
            <person name="Varghese N."/>
            <person name="Submissions S."/>
        </authorList>
    </citation>
    <scope>NUCLEOTIDE SEQUENCE [LARGE SCALE GENOMIC DNA]</scope>
    <source>
        <strain evidence="4">CGMCC 4.5579</strain>
    </source>
</reference>
<dbReference type="Proteomes" id="UP000198727">
    <property type="component" value="Unassembled WGS sequence"/>
</dbReference>
<feature type="region of interest" description="Disordered" evidence="1">
    <location>
        <begin position="62"/>
        <end position="89"/>
    </location>
</feature>
<gene>
    <name evidence="3" type="ORF">SAMN05421810_102411</name>
</gene>
<feature type="signal peptide" evidence="2">
    <location>
        <begin position="1"/>
        <end position="26"/>
    </location>
</feature>
<sequence>MTSRRIRASRTAGVFPLLVGVTSALALTGAAFYTVEKAGCGDPGQYVRHDSHVELVGGCVDGAKLPHTDPREPSSAGPAGAGGAHNYRP</sequence>
<evidence type="ECO:0000256" key="2">
    <source>
        <dbReference type="SAM" id="SignalP"/>
    </source>
</evidence>
<dbReference type="EMBL" id="FOWW01000002">
    <property type="protein sequence ID" value="SFP37983.1"/>
    <property type="molecule type" value="Genomic_DNA"/>
</dbReference>
<keyword evidence="4" id="KW-1185">Reference proteome</keyword>
<dbReference type="OrthoDB" id="3696488at2"/>
<evidence type="ECO:0008006" key="5">
    <source>
        <dbReference type="Google" id="ProtNLM"/>
    </source>
</evidence>
<evidence type="ECO:0000313" key="4">
    <source>
        <dbReference type="Proteomes" id="UP000198727"/>
    </source>
</evidence>
<name>A0A1I5PV76_9PSEU</name>
<keyword evidence="2" id="KW-0732">Signal</keyword>
<dbReference type="AlphaFoldDB" id="A0A1I5PV76"/>
<evidence type="ECO:0000313" key="3">
    <source>
        <dbReference type="EMBL" id="SFP37983.1"/>
    </source>
</evidence>
<organism evidence="3 4">
    <name type="scientific">Amycolatopsis arida</name>
    <dbReference type="NCBI Taxonomy" id="587909"/>
    <lineage>
        <taxon>Bacteria</taxon>
        <taxon>Bacillati</taxon>
        <taxon>Actinomycetota</taxon>
        <taxon>Actinomycetes</taxon>
        <taxon>Pseudonocardiales</taxon>
        <taxon>Pseudonocardiaceae</taxon>
        <taxon>Amycolatopsis</taxon>
    </lineage>
</organism>
<feature type="chain" id="PRO_5011693821" description="Secreted protein" evidence="2">
    <location>
        <begin position="27"/>
        <end position="89"/>
    </location>
</feature>